<dbReference type="InterPro" id="IPR002686">
    <property type="entry name" value="Transposase_17"/>
</dbReference>
<comment type="caution">
    <text evidence="2">The sequence shown here is derived from an EMBL/GenBank/DDBJ whole genome shotgun (WGS) entry which is preliminary data.</text>
</comment>
<dbReference type="GO" id="GO:0006313">
    <property type="term" value="P:DNA transposition"/>
    <property type="evidence" value="ECO:0007669"/>
    <property type="project" value="InterPro"/>
</dbReference>
<gene>
    <name evidence="2" type="ORF">AX660_11585</name>
</gene>
<dbReference type="PANTHER" id="PTHR33360:SF2">
    <property type="entry name" value="TRANSPOSASE FOR INSERTION SEQUENCE ELEMENT IS200"/>
    <property type="match status" value="1"/>
</dbReference>
<dbReference type="Proteomes" id="UP000070299">
    <property type="component" value="Unassembled WGS sequence"/>
</dbReference>
<dbReference type="InterPro" id="IPR036515">
    <property type="entry name" value="Transposase_17_sf"/>
</dbReference>
<dbReference type="SMART" id="SM01321">
    <property type="entry name" value="Y1_Tnp"/>
    <property type="match status" value="1"/>
</dbReference>
<dbReference type="Gene3D" id="3.30.70.1290">
    <property type="entry name" value="Transposase IS200-like"/>
    <property type="match status" value="1"/>
</dbReference>
<organism evidence="2 3">
    <name type="scientific">Paraglaciecola hydrolytica</name>
    <dbReference type="NCBI Taxonomy" id="1799789"/>
    <lineage>
        <taxon>Bacteria</taxon>
        <taxon>Pseudomonadati</taxon>
        <taxon>Pseudomonadota</taxon>
        <taxon>Gammaproteobacteria</taxon>
        <taxon>Alteromonadales</taxon>
        <taxon>Alteromonadaceae</taxon>
        <taxon>Paraglaciecola</taxon>
    </lineage>
</organism>
<accession>A0A136A0S2</accession>
<name>A0A136A0S2_9ALTE</name>
<dbReference type="GO" id="GO:0003677">
    <property type="term" value="F:DNA binding"/>
    <property type="evidence" value="ECO:0007669"/>
    <property type="project" value="InterPro"/>
</dbReference>
<dbReference type="EMBL" id="LSNE01000005">
    <property type="protein sequence ID" value="KXI28835.1"/>
    <property type="molecule type" value="Genomic_DNA"/>
</dbReference>
<dbReference type="Pfam" id="PF01797">
    <property type="entry name" value="Y1_Tnp"/>
    <property type="match status" value="1"/>
</dbReference>
<keyword evidence="3" id="KW-1185">Reference proteome</keyword>
<evidence type="ECO:0000313" key="3">
    <source>
        <dbReference type="Proteomes" id="UP000070299"/>
    </source>
</evidence>
<dbReference type="GO" id="GO:0004803">
    <property type="term" value="F:transposase activity"/>
    <property type="evidence" value="ECO:0007669"/>
    <property type="project" value="InterPro"/>
</dbReference>
<sequence length="134" mass="16097">MYHFVWIPKYRRKVFVEPYRGAMKAIIKKIGYDYNFDIQELEIPEDHIHMVVKGEPKLAPSQVMQVIKSISAREFFKLYPEIRKRYFWGGKLWTQSYFVETIGNANEETIRKYVQNQLIELDSQEENARQLGLF</sequence>
<dbReference type="SUPFAM" id="SSF143422">
    <property type="entry name" value="Transposase IS200-like"/>
    <property type="match status" value="1"/>
</dbReference>
<protein>
    <submittedName>
        <fullName evidence="2">Transposase</fullName>
    </submittedName>
</protein>
<evidence type="ECO:0000259" key="1">
    <source>
        <dbReference type="SMART" id="SM01321"/>
    </source>
</evidence>
<proteinExistence type="predicted"/>
<dbReference type="AlphaFoldDB" id="A0A136A0S2"/>
<reference evidence="3" key="1">
    <citation type="submission" date="2016-02" db="EMBL/GenBank/DDBJ databases">
        <authorList>
            <person name="Schultz-Johansen M."/>
            <person name="Glaring M.A."/>
            <person name="Bech P.K."/>
            <person name="Stougaard P."/>
        </authorList>
    </citation>
    <scope>NUCLEOTIDE SEQUENCE [LARGE SCALE GENOMIC DNA]</scope>
    <source>
        <strain evidence="3">S66</strain>
    </source>
</reference>
<evidence type="ECO:0000313" key="2">
    <source>
        <dbReference type="EMBL" id="KXI28835.1"/>
    </source>
</evidence>
<dbReference type="PANTHER" id="PTHR33360">
    <property type="entry name" value="TRANSPOSASE FOR INSERTION SEQUENCE ELEMENT IS200"/>
    <property type="match status" value="1"/>
</dbReference>
<feature type="domain" description="Transposase IS200-like" evidence="1">
    <location>
        <begin position="1"/>
        <end position="117"/>
    </location>
</feature>
<dbReference type="NCBIfam" id="NF033573">
    <property type="entry name" value="transpos_IS200"/>
    <property type="match status" value="1"/>
</dbReference>